<keyword evidence="4" id="KW-1185">Reference proteome</keyword>
<dbReference type="SUPFAM" id="SSF81321">
    <property type="entry name" value="Family A G protein-coupled receptor-like"/>
    <property type="match status" value="1"/>
</dbReference>
<sequence>MKEEVENNIAMICCGILGVVGLFVNGSCVWLTVMIKSLNTSFGYLTMFHSLSNGLLVSSYIFWVAPCIFFDFSSLFAVNRSVGQMTIIAQAGSYFSMLLLSLNRFVCVFAPTRYMDFFTNKSTFIYISIITIICLGYGCVYFEAPCFFIFDRSTLEFTFSASSCGQILSKFMDFWFGISLFSLVCCLDILTLIKLRLVIRDRNVQLMYGSTNRFKKDLRLFAQTICTTILFSFTVVCFHYISTNFVDRFTRFCSTTLIWGINHTGAGIIVAVFNNEIRRNIFRPLRSKYSSSAVVTSVVLHRTRTTINRRVSTVQRS</sequence>
<dbReference type="PANTHER" id="PTHR23017:SF3">
    <property type="entry name" value="G-PROTEIN COUPLED RECEPTORS FAMILY 1 PROFILE DOMAIN-CONTAINING PROTEIN"/>
    <property type="match status" value="1"/>
</dbReference>
<dbReference type="InterPro" id="IPR019430">
    <property type="entry name" value="7TM_GPCR_serpentine_rcpt_Srx"/>
</dbReference>
<feature type="transmembrane region" description="Helical" evidence="1">
    <location>
        <begin position="174"/>
        <end position="199"/>
    </location>
</feature>
<gene>
    <name evidence="3" type="primary">Necator_chrII.g4554</name>
    <name evidence="3" type="ORF">RB195_016762</name>
</gene>
<feature type="transmembrane region" description="Helical" evidence="1">
    <location>
        <begin position="55"/>
        <end position="79"/>
    </location>
</feature>
<evidence type="ECO:0000313" key="3">
    <source>
        <dbReference type="EMBL" id="KAK6732587.1"/>
    </source>
</evidence>
<evidence type="ECO:0000313" key="4">
    <source>
        <dbReference type="Proteomes" id="UP001303046"/>
    </source>
</evidence>
<feature type="transmembrane region" description="Helical" evidence="1">
    <location>
        <begin position="123"/>
        <end position="142"/>
    </location>
</feature>
<evidence type="ECO:0000259" key="2">
    <source>
        <dbReference type="Pfam" id="PF10328"/>
    </source>
</evidence>
<keyword evidence="1" id="KW-0472">Membrane</keyword>
<feature type="transmembrane region" description="Helical" evidence="1">
    <location>
        <begin position="220"/>
        <end position="241"/>
    </location>
</feature>
<feature type="transmembrane region" description="Helical" evidence="1">
    <location>
        <begin position="12"/>
        <end position="35"/>
    </location>
</feature>
<keyword evidence="1" id="KW-0812">Transmembrane</keyword>
<dbReference type="PANTHER" id="PTHR23017">
    <property type="entry name" value="SERPENTINE RECEPTOR, CLASS X"/>
    <property type="match status" value="1"/>
</dbReference>
<name>A0ABR1C219_NECAM</name>
<reference evidence="3 4" key="1">
    <citation type="submission" date="2023-08" db="EMBL/GenBank/DDBJ databases">
        <title>A Necator americanus chromosomal reference genome.</title>
        <authorList>
            <person name="Ilik V."/>
            <person name="Petrzelkova K.J."/>
            <person name="Pardy F."/>
            <person name="Fuh T."/>
            <person name="Niatou-Singa F.S."/>
            <person name="Gouil Q."/>
            <person name="Baker L."/>
            <person name="Ritchie M.E."/>
            <person name="Jex A.R."/>
            <person name="Gazzola D."/>
            <person name="Li H."/>
            <person name="Toshio Fujiwara R."/>
            <person name="Zhan B."/>
            <person name="Aroian R.V."/>
            <person name="Pafco B."/>
            <person name="Schwarz E.M."/>
        </authorList>
    </citation>
    <scope>NUCLEOTIDE SEQUENCE [LARGE SCALE GENOMIC DNA]</scope>
    <source>
        <strain evidence="3 4">Aroian</strain>
        <tissue evidence="3">Whole animal</tissue>
    </source>
</reference>
<comment type="caution">
    <text evidence="3">The sequence shown here is derived from an EMBL/GenBank/DDBJ whole genome shotgun (WGS) entry which is preliminary data.</text>
</comment>
<evidence type="ECO:0000256" key="1">
    <source>
        <dbReference type="SAM" id="Phobius"/>
    </source>
</evidence>
<feature type="domain" description="7TM GPCR serpentine receptor class x (Srx)" evidence="2">
    <location>
        <begin position="17"/>
        <end position="274"/>
    </location>
</feature>
<keyword evidence="1" id="KW-1133">Transmembrane helix</keyword>
<dbReference type="Pfam" id="PF10328">
    <property type="entry name" value="7TM_GPCR_Srx"/>
    <property type="match status" value="1"/>
</dbReference>
<dbReference type="EMBL" id="JAVFWL010000002">
    <property type="protein sequence ID" value="KAK6732587.1"/>
    <property type="molecule type" value="Genomic_DNA"/>
</dbReference>
<dbReference type="Gene3D" id="1.20.1070.10">
    <property type="entry name" value="Rhodopsin 7-helix transmembrane proteins"/>
    <property type="match status" value="1"/>
</dbReference>
<feature type="transmembrane region" description="Helical" evidence="1">
    <location>
        <begin position="256"/>
        <end position="273"/>
    </location>
</feature>
<organism evidence="3 4">
    <name type="scientific">Necator americanus</name>
    <name type="common">Human hookworm</name>
    <dbReference type="NCBI Taxonomy" id="51031"/>
    <lineage>
        <taxon>Eukaryota</taxon>
        <taxon>Metazoa</taxon>
        <taxon>Ecdysozoa</taxon>
        <taxon>Nematoda</taxon>
        <taxon>Chromadorea</taxon>
        <taxon>Rhabditida</taxon>
        <taxon>Rhabditina</taxon>
        <taxon>Rhabditomorpha</taxon>
        <taxon>Strongyloidea</taxon>
        <taxon>Ancylostomatidae</taxon>
        <taxon>Bunostominae</taxon>
        <taxon>Necator</taxon>
    </lineage>
</organism>
<accession>A0ABR1C219</accession>
<protein>
    <recommendedName>
        <fullName evidence="2">7TM GPCR serpentine receptor class x (Srx) domain-containing protein</fullName>
    </recommendedName>
</protein>
<dbReference type="Proteomes" id="UP001303046">
    <property type="component" value="Unassembled WGS sequence"/>
</dbReference>
<proteinExistence type="predicted"/>